<dbReference type="Proteomes" id="UP000011607">
    <property type="component" value="Unassembled WGS sequence"/>
</dbReference>
<dbReference type="eggNOG" id="arCOG07802">
    <property type="taxonomic scope" value="Archaea"/>
</dbReference>
<accession>M0MP31</accession>
<dbReference type="STRING" id="1227454.C446_01403"/>
<evidence type="ECO:0000313" key="1">
    <source>
        <dbReference type="EMBL" id="EMA46484.1"/>
    </source>
</evidence>
<organism evidence="1 2">
    <name type="scientific">Halobiforma nitratireducens JCM 10879</name>
    <dbReference type="NCBI Taxonomy" id="1227454"/>
    <lineage>
        <taxon>Archaea</taxon>
        <taxon>Methanobacteriati</taxon>
        <taxon>Methanobacteriota</taxon>
        <taxon>Stenosarchaea group</taxon>
        <taxon>Halobacteria</taxon>
        <taxon>Halobacteriales</taxon>
        <taxon>Natrialbaceae</taxon>
        <taxon>Halobiforma</taxon>
    </lineage>
</organism>
<protein>
    <recommendedName>
        <fullName evidence="3">DUF385 domain-containing protein</fullName>
    </recommendedName>
</protein>
<dbReference type="RefSeq" id="WP_006671253.1">
    <property type="nucleotide sequence ID" value="NZ_AOMA01000009.1"/>
</dbReference>
<proteinExistence type="predicted"/>
<evidence type="ECO:0008006" key="3">
    <source>
        <dbReference type="Google" id="ProtNLM"/>
    </source>
</evidence>
<name>M0MP31_9EURY</name>
<dbReference type="InterPro" id="IPR012349">
    <property type="entry name" value="Split_barrel_FMN-bd"/>
</dbReference>
<keyword evidence="2" id="KW-1185">Reference proteome</keyword>
<gene>
    <name evidence="1" type="ORF">C446_01403</name>
</gene>
<dbReference type="EMBL" id="AOMA01000009">
    <property type="protein sequence ID" value="EMA46484.1"/>
    <property type="molecule type" value="Genomic_DNA"/>
</dbReference>
<dbReference type="AlphaFoldDB" id="M0MP31"/>
<dbReference type="Gene3D" id="2.30.110.10">
    <property type="entry name" value="Electron Transport, Fmn-binding Protein, Chain A"/>
    <property type="match status" value="1"/>
</dbReference>
<dbReference type="OrthoDB" id="350853at2157"/>
<reference evidence="1 2" key="1">
    <citation type="journal article" date="2014" name="PLoS Genet.">
        <title>Phylogenetically driven sequencing of extremely halophilic archaea reveals strategies for static and dynamic osmo-response.</title>
        <authorList>
            <person name="Becker E.A."/>
            <person name="Seitzer P.M."/>
            <person name="Tritt A."/>
            <person name="Larsen D."/>
            <person name="Krusor M."/>
            <person name="Yao A.I."/>
            <person name="Wu D."/>
            <person name="Madern D."/>
            <person name="Eisen J.A."/>
            <person name="Darling A.E."/>
            <person name="Facciotti M.T."/>
        </authorList>
    </citation>
    <scope>NUCLEOTIDE SEQUENCE [LARGE SCALE GENOMIC DNA]</scope>
    <source>
        <strain evidence="1 2">JCM 10879</strain>
    </source>
</reference>
<evidence type="ECO:0000313" key="2">
    <source>
        <dbReference type="Proteomes" id="UP000011607"/>
    </source>
</evidence>
<comment type="caution">
    <text evidence="1">The sequence shown here is derived from an EMBL/GenBank/DDBJ whole genome shotgun (WGS) entry which is preliminary data.</text>
</comment>
<sequence length="162" mass="18444">MALTDRVLESTRTFEEHVANPLVCRLLCSQFHWLASSALTLVAYTGHRSGTRYTIPVAYARVEAAGDAAIVVLTPKTETVWWTNFREPTACTLRLRGRRRPATGEVVDDDPPRTDLLESYVEQRRLLAWLLGLRKRPWGDDARRDLDPDEHLAVVRFSLEEG</sequence>